<evidence type="ECO:0000313" key="2">
    <source>
        <dbReference type="Proteomes" id="UP000265745"/>
    </source>
</evidence>
<dbReference type="EMBL" id="QJSA01000013">
    <property type="protein sequence ID" value="RHW20273.1"/>
    <property type="molecule type" value="Genomic_DNA"/>
</dbReference>
<dbReference type="Proteomes" id="UP000265745">
    <property type="component" value="Unassembled WGS sequence"/>
</dbReference>
<gene>
    <name evidence="1" type="ORF">C2846_14510</name>
</gene>
<proteinExistence type="predicted"/>
<reference evidence="1 2" key="1">
    <citation type="submission" date="2018-06" db="EMBL/GenBank/DDBJ databases">
        <title>Pseudomonas jilinensis sp. nov., isolated from the production water of Jilin Oilfield in China.</title>
        <authorList>
            <person name="Wang J."/>
        </authorList>
    </citation>
    <scope>NUCLEOTIDE SEQUENCE [LARGE SCALE GENOMIC DNA]</scope>
    <source>
        <strain evidence="1 2">JS15-10A1</strain>
    </source>
</reference>
<dbReference type="PROSITE" id="PS51257">
    <property type="entry name" value="PROKAR_LIPOPROTEIN"/>
    <property type="match status" value="1"/>
</dbReference>
<sequence>MWRWLMIGSALLLLSGCAGLLRVPGPEPECRGYLRELDRRVAAAGLHDGLGPPPAAYPYLRANRFLNSFEPELHQPELRRAWLDAGQALDQQARLRELAALPESSLHGLERPAGLPGHVLAVEQCAERLRRADRLDADDGPWPQAARALRIADDYRLWQRGVGLYPVTRWFIRAGVGRWQQRVRALFEADVAIVPPGLRYLPVLEPEAEQGRLYFTAAERDALGWPQLADEHWRLLFARFAPVIELDGAADHDRIGAPGLNPDGLPQVDTGLPSVYTYLSAVRFQSQTLVQLNYVWWFPERPEGDGFDLYAGRLDGLTLRLTLDAEATPLLVESMHNCGCYHQHYPLPGLQPKLRSTYAEPPLILPGPGPAETGLHLRLRQTSASHYVTHLTFAPLPDTGQVYQLRDYQELRQLAVSAGGPGSLFGRHGLVPGTERRERWLFWVSGVREPGAMRQAQRHTTAFVGRRHFDDADLLERIYQPVSH</sequence>
<name>A0A396S0K7_9PSED</name>
<dbReference type="AlphaFoldDB" id="A0A396S0K7"/>
<accession>A0A396S0K7</accession>
<comment type="caution">
    <text evidence="1">The sequence shown here is derived from an EMBL/GenBank/DDBJ whole genome shotgun (WGS) entry which is preliminary data.</text>
</comment>
<protein>
    <submittedName>
        <fullName evidence="1">Uncharacterized protein</fullName>
    </submittedName>
</protein>
<keyword evidence="2" id="KW-1185">Reference proteome</keyword>
<organism evidence="1 2">
    <name type="scientific">Pseudomonas jilinensis</name>
    <dbReference type="NCBI Taxonomy" id="2078689"/>
    <lineage>
        <taxon>Bacteria</taxon>
        <taxon>Pseudomonadati</taxon>
        <taxon>Pseudomonadota</taxon>
        <taxon>Gammaproteobacteria</taxon>
        <taxon>Pseudomonadales</taxon>
        <taxon>Pseudomonadaceae</taxon>
        <taxon>Pseudomonas</taxon>
    </lineage>
</organism>
<evidence type="ECO:0000313" key="1">
    <source>
        <dbReference type="EMBL" id="RHW20273.1"/>
    </source>
</evidence>